<evidence type="ECO:0000313" key="19">
    <source>
        <dbReference type="EMBL" id="GGK27881.1"/>
    </source>
</evidence>
<feature type="transmembrane region" description="Helical" evidence="14">
    <location>
        <begin position="182"/>
        <end position="215"/>
    </location>
</feature>
<dbReference type="PANTHER" id="PTHR39188:SF3">
    <property type="entry name" value="STAGE IV SPORULATION PROTEIN FB"/>
    <property type="match status" value="1"/>
</dbReference>
<dbReference type="SMART" id="SM00116">
    <property type="entry name" value="CBS"/>
    <property type="match status" value="2"/>
</dbReference>
<comment type="subcellular location">
    <subcellularLocation>
        <location evidence="1 14">Cell membrane</location>
        <topology evidence="1 14">Multi-pass membrane protein</topology>
    </subcellularLocation>
</comment>
<dbReference type="InterPro" id="IPR008915">
    <property type="entry name" value="Peptidase_M50"/>
</dbReference>
<evidence type="ECO:0000256" key="6">
    <source>
        <dbReference type="ARBA" id="ARBA00022723"/>
    </source>
</evidence>
<keyword evidence="13 14" id="KW-0472">Membrane</keyword>
<dbReference type="PIRSF" id="PIRSF006404">
    <property type="entry name" value="UCP006404_Pept_M50_CBS"/>
    <property type="match status" value="1"/>
</dbReference>
<sequence length="377" mass="40084">MVWSFPVGTIAGTVVKLHVTFVLFLVWIAGATWRSGGFEAALATTVFVVLLFACVLAHEFGHILAARRYGIRTPSVILSPIGGIASLERIPDDPRQELVVALAGPAVNVVIAAVLFLVLGATLDTANFVEIENPGLSLVARLAAVNVILVVFNLIPAFPMDGGRVLRALMAMRMPHARATAIAGRIGQAAAVVFAIVGLFWNPILLVIAVFVYLAASAEVEQSAMKGAADDTSVAAAMVSVVETLPPSATLDDAVECLIRTSQKEFPVVDGAGHPRGLVTRDALIPALRHGTPTSPVLDVMTRDIPEIRADAPLSEGMGLLASSRAPALFVLDGTGRLVGLLTRENLAEVMMVRQARPDWPLHDPRRQGPWRDHTYG</sequence>
<evidence type="ECO:0000256" key="15">
    <source>
        <dbReference type="PIRSR" id="PIRSR006404-1"/>
    </source>
</evidence>
<feature type="domain" description="CBS" evidence="18">
    <location>
        <begin position="301"/>
        <end position="362"/>
    </location>
</feature>
<evidence type="ECO:0000256" key="2">
    <source>
        <dbReference type="ARBA" id="ARBA00007931"/>
    </source>
</evidence>
<comment type="similarity">
    <text evidence="2 14">Belongs to the peptidase M50B family.</text>
</comment>
<evidence type="ECO:0000256" key="14">
    <source>
        <dbReference type="PIRNR" id="PIRNR006404"/>
    </source>
</evidence>
<proteinExistence type="inferred from homology"/>
<evidence type="ECO:0000256" key="1">
    <source>
        <dbReference type="ARBA" id="ARBA00004651"/>
    </source>
</evidence>
<keyword evidence="10 14" id="KW-1133">Transmembrane helix</keyword>
<evidence type="ECO:0000256" key="8">
    <source>
        <dbReference type="ARBA" id="ARBA00022801"/>
    </source>
</evidence>
<feature type="transmembrane region" description="Helical" evidence="14">
    <location>
        <begin position="7"/>
        <end position="28"/>
    </location>
</feature>
<evidence type="ECO:0000256" key="5">
    <source>
        <dbReference type="ARBA" id="ARBA00022692"/>
    </source>
</evidence>
<dbReference type="PANTHER" id="PTHR39188">
    <property type="entry name" value="MEMBRANE-ASSOCIATED ZINC METALLOPROTEASE M50B"/>
    <property type="match status" value="1"/>
</dbReference>
<dbReference type="RefSeq" id="WP_188910845.1">
    <property type="nucleotide sequence ID" value="NZ_BMMF01000003.1"/>
</dbReference>
<feature type="transmembrane region" description="Helical" evidence="14">
    <location>
        <begin position="40"/>
        <end position="58"/>
    </location>
</feature>
<dbReference type="Gene3D" id="3.10.580.10">
    <property type="entry name" value="CBS-domain"/>
    <property type="match status" value="1"/>
</dbReference>
<evidence type="ECO:0000256" key="13">
    <source>
        <dbReference type="ARBA" id="ARBA00023136"/>
    </source>
</evidence>
<keyword evidence="12 17" id="KW-0129">CBS domain</keyword>
<keyword evidence="8 14" id="KW-0378">Hydrolase</keyword>
<accession>A0A917Q5Z9</accession>
<organism evidence="19 20">
    <name type="scientific">Salinarimonas ramus</name>
    <dbReference type="NCBI Taxonomy" id="690164"/>
    <lineage>
        <taxon>Bacteria</taxon>
        <taxon>Pseudomonadati</taxon>
        <taxon>Pseudomonadota</taxon>
        <taxon>Alphaproteobacteria</taxon>
        <taxon>Hyphomicrobiales</taxon>
        <taxon>Salinarimonadaceae</taxon>
        <taxon>Salinarimonas</taxon>
    </lineage>
</organism>
<evidence type="ECO:0000256" key="3">
    <source>
        <dbReference type="ARBA" id="ARBA00022475"/>
    </source>
</evidence>
<keyword evidence="6 14" id="KW-0479">Metal-binding</keyword>
<keyword evidence="5 14" id="KW-0812">Transmembrane</keyword>
<keyword evidence="20" id="KW-1185">Reference proteome</keyword>
<dbReference type="CDD" id="cd06164">
    <property type="entry name" value="S2P-M50_SpoIVFB_CBS"/>
    <property type="match status" value="1"/>
</dbReference>
<keyword evidence="11 14" id="KW-0482">Metalloprotease</keyword>
<dbReference type="Pfam" id="PF02163">
    <property type="entry name" value="Peptidase_M50"/>
    <property type="match status" value="2"/>
</dbReference>
<dbReference type="EMBL" id="BMMF01000003">
    <property type="protein sequence ID" value="GGK27881.1"/>
    <property type="molecule type" value="Genomic_DNA"/>
</dbReference>
<evidence type="ECO:0000256" key="9">
    <source>
        <dbReference type="ARBA" id="ARBA00022833"/>
    </source>
</evidence>
<feature type="domain" description="CBS" evidence="18">
    <location>
        <begin position="238"/>
        <end position="294"/>
    </location>
</feature>
<dbReference type="InterPro" id="IPR016483">
    <property type="entry name" value="UCP006404_Pept_M50_CBS"/>
</dbReference>
<feature type="active site" evidence="15">
    <location>
        <position position="59"/>
    </location>
</feature>
<dbReference type="GO" id="GO:0005886">
    <property type="term" value="C:plasma membrane"/>
    <property type="evidence" value="ECO:0007669"/>
    <property type="project" value="UniProtKB-SubCell"/>
</dbReference>
<feature type="transmembrane region" description="Helical" evidence="14">
    <location>
        <begin position="139"/>
        <end position="161"/>
    </location>
</feature>
<dbReference type="InterPro" id="IPR046342">
    <property type="entry name" value="CBS_dom_sf"/>
</dbReference>
<evidence type="ECO:0000259" key="18">
    <source>
        <dbReference type="PROSITE" id="PS51371"/>
    </source>
</evidence>
<name>A0A917Q5Z9_9HYPH</name>
<evidence type="ECO:0000256" key="7">
    <source>
        <dbReference type="ARBA" id="ARBA00022737"/>
    </source>
</evidence>
<dbReference type="GO" id="GO:0006508">
    <property type="term" value="P:proteolysis"/>
    <property type="evidence" value="ECO:0007669"/>
    <property type="project" value="UniProtKB-KW"/>
</dbReference>
<dbReference type="SUPFAM" id="SSF54631">
    <property type="entry name" value="CBS-domain pair"/>
    <property type="match status" value="1"/>
</dbReference>
<dbReference type="PROSITE" id="PS51371">
    <property type="entry name" value="CBS"/>
    <property type="match status" value="2"/>
</dbReference>
<dbReference type="GO" id="GO:0046872">
    <property type="term" value="F:metal ion binding"/>
    <property type="evidence" value="ECO:0007669"/>
    <property type="project" value="UniProtKB-UniRule"/>
</dbReference>
<keyword evidence="9 14" id="KW-0862">Zinc</keyword>
<dbReference type="Proteomes" id="UP000600449">
    <property type="component" value="Unassembled WGS sequence"/>
</dbReference>
<evidence type="ECO:0000256" key="12">
    <source>
        <dbReference type="ARBA" id="ARBA00023122"/>
    </source>
</evidence>
<evidence type="ECO:0000256" key="17">
    <source>
        <dbReference type="PROSITE-ProRule" id="PRU00703"/>
    </source>
</evidence>
<dbReference type="InterPro" id="IPR000644">
    <property type="entry name" value="CBS_dom"/>
</dbReference>
<evidence type="ECO:0000256" key="16">
    <source>
        <dbReference type="PIRSR" id="PIRSR006404-2"/>
    </source>
</evidence>
<comment type="caution">
    <text evidence="19">The sequence shown here is derived from an EMBL/GenBank/DDBJ whole genome shotgun (WGS) entry which is preliminary data.</text>
</comment>
<evidence type="ECO:0000256" key="10">
    <source>
        <dbReference type="ARBA" id="ARBA00022989"/>
    </source>
</evidence>
<evidence type="ECO:0000313" key="20">
    <source>
        <dbReference type="Proteomes" id="UP000600449"/>
    </source>
</evidence>
<dbReference type="Pfam" id="PF00571">
    <property type="entry name" value="CBS"/>
    <property type="match status" value="2"/>
</dbReference>
<keyword evidence="3 14" id="KW-1003">Cell membrane</keyword>
<dbReference type="AlphaFoldDB" id="A0A917Q5Z9"/>
<evidence type="ECO:0000256" key="11">
    <source>
        <dbReference type="ARBA" id="ARBA00023049"/>
    </source>
</evidence>
<feature type="binding site" evidence="16">
    <location>
        <position position="161"/>
    </location>
    <ligand>
        <name>Zn(2+)</name>
        <dbReference type="ChEBI" id="CHEBI:29105"/>
        <note>catalytic</note>
    </ligand>
</feature>
<feature type="binding site" evidence="16">
    <location>
        <position position="58"/>
    </location>
    <ligand>
        <name>Zn(2+)</name>
        <dbReference type="ChEBI" id="CHEBI:29105"/>
        <note>catalytic</note>
    </ligand>
</feature>
<dbReference type="GO" id="GO:0008237">
    <property type="term" value="F:metallopeptidase activity"/>
    <property type="evidence" value="ECO:0007669"/>
    <property type="project" value="UniProtKB-UniRule"/>
</dbReference>
<evidence type="ECO:0000256" key="4">
    <source>
        <dbReference type="ARBA" id="ARBA00022670"/>
    </source>
</evidence>
<gene>
    <name evidence="19" type="ORF">GCM10011322_13010</name>
</gene>
<feature type="transmembrane region" description="Helical" evidence="14">
    <location>
        <begin position="98"/>
        <end position="119"/>
    </location>
</feature>
<keyword evidence="4 14" id="KW-0645">Protease</keyword>
<comment type="cofactor">
    <cofactor evidence="14 16">
        <name>Zn(2+)</name>
        <dbReference type="ChEBI" id="CHEBI:29105"/>
    </cofactor>
    <text evidence="14 16">Binds 1 zinc ion per subunit.</text>
</comment>
<protein>
    <recommendedName>
        <fullName evidence="14">Zinc metalloprotease</fullName>
    </recommendedName>
</protein>
<reference evidence="19 20" key="1">
    <citation type="journal article" date="2014" name="Int. J. Syst. Evol. Microbiol.">
        <title>Complete genome sequence of Corynebacterium casei LMG S-19264T (=DSM 44701T), isolated from a smear-ripened cheese.</title>
        <authorList>
            <consortium name="US DOE Joint Genome Institute (JGI-PGF)"/>
            <person name="Walter F."/>
            <person name="Albersmeier A."/>
            <person name="Kalinowski J."/>
            <person name="Ruckert C."/>
        </authorList>
    </citation>
    <scope>NUCLEOTIDE SEQUENCE [LARGE SCALE GENOMIC DNA]</scope>
    <source>
        <strain evidence="19 20">CGMCC 1.9161</strain>
    </source>
</reference>
<keyword evidence="7" id="KW-0677">Repeat</keyword>
<feature type="binding site" evidence="16">
    <location>
        <position position="62"/>
    </location>
    <ligand>
        <name>Zn(2+)</name>
        <dbReference type="ChEBI" id="CHEBI:29105"/>
        <note>catalytic</note>
    </ligand>
</feature>